<feature type="transmembrane region" description="Helical" evidence="1">
    <location>
        <begin position="145"/>
        <end position="168"/>
    </location>
</feature>
<name>A0A495XUA9_9MICO</name>
<dbReference type="AlphaFoldDB" id="A0A495XUA9"/>
<reference evidence="3 4" key="1">
    <citation type="submission" date="2018-10" db="EMBL/GenBank/DDBJ databases">
        <title>Sequencing the genomes of 1000 actinobacteria strains.</title>
        <authorList>
            <person name="Klenk H.-P."/>
        </authorList>
    </citation>
    <scope>NUCLEOTIDE SEQUENCE [LARGE SCALE GENOMIC DNA]</scope>
    <source>
        <strain evidence="3 4">DSM 44267</strain>
    </source>
</reference>
<dbReference type="Proteomes" id="UP000278440">
    <property type="component" value="Unassembled WGS sequence"/>
</dbReference>
<organism evidence="3 4">
    <name type="scientific">Terracoccus luteus</name>
    <dbReference type="NCBI Taxonomy" id="53356"/>
    <lineage>
        <taxon>Bacteria</taxon>
        <taxon>Bacillati</taxon>
        <taxon>Actinomycetota</taxon>
        <taxon>Actinomycetes</taxon>
        <taxon>Micrococcales</taxon>
        <taxon>Intrasporangiaceae</taxon>
        <taxon>Terracoccus</taxon>
    </lineage>
</organism>
<feature type="domain" description="DUF2231" evidence="2">
    <location>
        <begin position="7"/>
        <end position="175"/>
    </location>
</feature>
<accession>A0A495XUA9</accession>
<evidence type="ECO:0000313" key="3">
    <source>
        <dbReference type="EMBL" id="RKT78120.1"/>
    </source>
</evidence>
<feature type="transmembrane region" description="Helical" evidence="1">
    <location>
        <begin position="12"/>
        <end position="34"/>
    </location>
</feature>
<evidence type="ECO:0000256" key="1">
    <source>
        <dbReference type="SAM" id="Phobius"/>
    </source>
</evidence>
<dbReference type="OrthoDB" id="4864772at2"/>
<dbReference type="EMBL" id="RBXT01000001">
    <property type="protein sequence ID" value="RKT78120.1"/>
    <property type="molecule type" value="Genomic_DNA"/>
</dbReference>
<protein>
    <recommendedName>
        <fullName evidence="2">DUF2231 domain-containing protein</fullName>
    </recommendedName>
</protein>
<keyword evidence="1" id="KW-1133">Transmembrane helix</keyword>
<dbReference type="InterPro" id="IPR019251">
    <property type="entry name" value="DUF2231_TM"/>
</dbReference>
<proteinExistence type="predicted"/>
<comment type="caution">
    <text evidence="3">The sequence shown here is derived from an EMBL/GenBank/DDBJ whole genome shotgun (WGS) entry which is preliminary data.</text>
</comment>
<evidence type="ECO:0000313" key="4">
    <source>
        <dbReference type="Proteomes" id="UP000278440"/>
    </source>
</evidence>
<gene>
    <name evidence="3" type="ORF">DFJ68_1558</name>
</gene>
<keyword evidence="1" id="KW-0472">Membrane</keyword>
<keyword evidence="1" id="KW-0812">Transmembrane</keyword>
<dbReference type="Pfam" id="PF09990">
    <property type="entry name" value="DUF2231"/>
    <property type="match status" value="1"/>
</dbReference>
<feature type="transmembrane region" description="Helical" evidence="1">
    <location>
        <begin position="41"/>
        <end position="61"/>
    </location>
</feature>
<evidence type="ECO:0000259" key="2">
    <source>
        <dbReference type="Pfam" id="PF09990"/>
    </source>
</evidence>
<sequence length="178" mass="18032">MFDYFLGLPMHALVLHAVVVLVPLSTLVALAFAARPAWRRALRWPLVAGSLVSGVTAWVAAESGEALEKRVVVTRASSTNLELLSEHTEWGDRAEIVCAVFLVVGVLAAFLLRAPRRGVTDTGSSSGTGAGAGSGGVATRSGLQVGVAVVLAVVAVAALAAVAVAGHAGSAVVWDGLA</sequence>
<dbReference type="RefSeq" id="WP_121032260.1">
    <property type="nucleotide sequence ID" value="NZ_RBXT01000001.1"/>
</dbReference>
<keyword evidence="4" id="KW-1185">Reference proteome</keyword>
<feature type="transmembrane region" description="Helical" evidence="1">
    <location>
        <begin position="94"/>
        <end position="112"/>
    </location>
</feature>